<organism evidence="1 2">
    <name type="scientific">Actinokineospora bangkokensis</name>
    <dbReference type="NCBI Taxonomy" id="1193682"/>
    <lineage>
        <taxon>Bacteria</taxon>
        <taxon>Bacillati</taxon>
        <taxon>Actinomycetota</taxon>
        <taxon>Actinomycetes</taxon>
        <taxon>Pseudonocardiales</taxon>
        <taxon>Pseudonocardiaceae</taxon>
        <taxon>Actinokineospora</taxon>
    </lineage>
</organism>
<accession>A0A1Q9LTQ4</accession>
<dbReference type="AlphaFoldDB" id="A0A1Q9LTQ4"/>
<name>A0A1Q9LTQ4_9PSEU</name>
<sequence length="231" mass="24842">MVTGREALWLHGVDLAPQGAIHLLVPPSGRGRTDGSVSVERTDRLPDALWCNGFPTAPVPRAVVDACRRTLVEREVREVVSSAPVQEVRAELAFVGGRGTSVLRRVLSEVDRGVRSLSERVVTGVVEDAGLPPPRWSVRLSTVADVHLGVVDAWWDEVGLAWDVDLRQPWSPRGEAAMAARGARLRAVGVVPVCTSAQRLAGDRAGVVAELREGYRVAASLPRPEVVVHLG</sequence>
<keyword evidence="2" id="KW-1185">Reference proteome</keyword>
<gene>
    <name evidence="1" type="ORF">BJP25_06615</name>
</gene>
<evidence type="ECO:0000313" key="1">
    <source>
        <dbReference type="EMBL" id="OLR95416.1"/>
    </source>
</evidence>
<comment type="caution">
    <text evidence="1">The sequence shown here is derived from an EMBL/GenBank/DDBJ whole genome shotgun (WGS) entry which is preliminary data.</text>
</comment>
<dbReference type="EMBL" id="MKQR01000002">
    <property type="protein sequence ID" value="OLR95416.1"/>
    <property type="molecule type" value="Genomic_DNA"/>
</dbReference>
<reference evidence="1 2" key="1">
    <citation type="submission" date="2016-10" db="EMBL/GenBank/DDBJ databases">
        <title>The Draft Genome Sequence of Actinokineospora bangkokensis 44EHWT reveals the biosynthetic pathway of antifungal compounds Thailandins with unusual extender unit butylmalonyl-CoA.</title>
        <authorList>
            <person name="Greule A."/>
            <person name="Intra B."/>
            <person name="Flemming S."/>
            <person name="Rommel M.G."/>
            <person name="Panbangred W."/>
            <person name="Bechthold A."/>
        </authorList>
    </citation>
    <scope>NUCLEOTIDE SEQUENCE [LARGE SCALE GENOMIC DNA]</scope>
    <source>
        <strain evidence="1 2">44EHW</strain>
    </source>
</reference>
<dbReference type="Proteomes" id="UP000186040">
    <property type="component" value="Unassembled WGS sequence"/>
</dbReference>
<protein>
    <submittedName>
        <fullName evidence="1">Uncharacterized protein</fullName>
    </submittedName>
</protein>
<dbReference type="STRING" id="1193682.BJP25_06615"/>
<proteinExistence type="predicted"/>
<evidence type="ECO:0000313" key="2">
    <source>
        <dbReference type="Proteomes" id="UP000186040"/>
    </source>
</evidence>